<evidence type="ECO:0000313" key="2">
    <source>
        <dbReference type="EMBL" id="CAA9316395.1"/>
    </source>
</evidence>
<evidence type="ECO:0000256" key="1">
    <source>
        <dbReference type="SAM" id="MobiDB-lite"/>
    </source>
</evidence>
<gene>
    <name evidence="2" type="ORF">AVDCRST_MAG48-2384</name>
</gene>
<dbReference type="EMBL" id="CADCTS010000342">
    <property type="protein sequence ID" value="CAA9316395.1"/>
    <property type="molecule type" value="Genomic_DNA"/>
</dbReference>
<dbReference type="AlphaFoldDB" id="A0A6J4KW32"/>
<proteinExistence type="predicted"/>
<feature type="non-terminal residue" evidence="2">
    <location>
        <position position="45"/>
    </location>
</feature>
<organism evidence="2">
    <name type="scientific">uncultured Friedmanniella sp</name>
    <dbReference type="NCBI Taxonomy" id="335381"/>
    <lineage>
        <taxon>Bacteria</taxon>
        <taxon>Bacillati</taxon>
        <taxon>Actinomycetota</taxon>
        <taxon>Actinomycetes</taxon>
        <taxon>Propionibacteriales</taxon>
        <taxon>Nocardioidaceae</taxon>
        <taxon>Friedmanniella</taxon>
        <taxon>environmental samples</taxon>
    </lineage>
</organism>
<reference evidence="2" key="1">
    <citation type="submission" date="2020-02" db="EMBL/GenBank/DDBJ databases">
        <authorList>
            <person name="Meier V. D."/>
        </authorList>
    </citation>
    <scope>NUCLEOTIDE SEQUENCE</scope>
    <source>
        <strain evidence="2">AVDCRST_MAG48</strain>
    </source>
</reference>
<name>A0A6J4KW32_9ACTN</name>
<accession>A0A6J4KW32</accession>
<sequence>CSCRDIAARPTTIPGPRADLGAAPGGCGSMQDEAQPPRRPRRRSH</sequence>
<protein>
    <submittedName>
        <fullName evidence="2">Uncharacterized protein</fullName>
    </submittedName>
</protein>
<feature type="non-terminal residue" evidence="2">
    <location>
        <position position="1"/>
    </location>
</feature>
<feature type="region of interest" description="Disordered" evidence="1">
    <location>
        <begin position="1"/>
        <end position="45"/>
    </location>
</feature>